<keyword evidence="1" id="KW-0472">Membrane</keyword>
<feature type="transmembrane region" description="Helical" evidence="1">
    <location>
        <begin position="85"/>
        <end position="109"/>
    </location>
</feature>
<protein>
    <submittedName>
        <fullName evidence="3">G-protein coupled receptors family 1 profile domain-containing protein</fullName>
    </submittedName>
</protein>
<sequence length="128" mass="15305">QKSQSLYFVFYSFIIYHIIQYFLTIFCLEKYFDKSLITALKTNDVYRKEVYSFAKFLTINAFLSWIFGVVPFILLIIIIKLNVKLHLMGIVYVIFTRSLPIINNITYFIMIKDNSEILFNVVKNFQKK</sequence>
<accession>A0AAF5DF65</accession>
<keyword evidence="2" id="KW-1185">Reference proteome</keyword>
<evidence type="ECO:0000256" key="1">
    <source>
        <dbReference type="SAM" id="Phobius"/>
    </source>
</evidence>
<evidence type="ECO:0000313" key="2">
    <source>
        <dbReference type="Proteomes" id="UP000035681"/>
    </source>
</evidence>
<dbReference type="Proteomes" id="UP000035681">
    <property type="component" value="Unplaced"/>
</dbReference>
<evidence type="ECO:0000313" key="3">
    <source>
        <dbReference type="WBParaSite" id="TCONS_00010352.p1"/>
    </source>
</evidence>
<feature type="transmembrane region" description="Helical" evidence="1">
    <location>
        <begin position="56"/>
        <end position="79"/>
    </location>
</feature>
<organism evidence="2 3">
    <name type="scientific">Strongyloides stercoralis</name>
    <name type="common">Threadworm</name>
    <dbReference type="NCBI Taxonomy" id="6248"/>
    <lineage>
        <taxon>Eukaryota</taxon>
        <taxon>Metazoa</taxon>
        <taxon>Ecdysozoa</taxon>
        <taxon>Nematoda</taxon>
        <taxon>Chromadorea</taxon>
        <taxon>Rhabditida</taxon>
        <taxon>Tylenchina</taxon>
        <taxon>Panagrolaimomorpha</taxon>
        <taxon>Strongyloidoidea</taxon>
        <taxon>Strongyloididae</taxon>
        <taxon>Strongyloides</taxon>
    </lineage>
</organism>
<keyword evidence="1" id="KW-0812">Transmembrane</keyword>
<reference evidence="3" key="1">
    <citation type="submission" date="2024-02" db="UniProtKB">
        <authorList>
            <consortium name="WormBaseParasite"/>
        </authorList>
    </citation>
    <scope>IDENTIFICATION</scope>
</reference>
<dbReference type="AlphaFoldDB" id="A0AAF5DF65"/>
<name>A0AAF5DF65_STRER</name>
<keyword evidence="1" id="KW-1133">Transmembrane helix</keyword>
<feature type="transmembrane region" description="Helical" evidence="1">
    <location>
        <begin position="6"/>
        <end position="28"/>
    </location>
</feature>
<proteinExistence type="predicted"/>
<dbReference type="WBParaSite" id="TCONS_00010352.p1">
    <property type="protein sequence ID" value="TCONS_00010352.p1"/>
    <property type="gene ID" value="XLOC_003415"/>
</dbReference>